<protein>
    <submittedName>
        <fullName evidence="1">Major capsid protein</fullName>
    </submittedName>
</protein>
<organism evidence="1">
    <name type="scientific">Podoviridae sp. ctFkM10</name>
    <dbReference type="NCBI Taxonomy" id="2826548"/>
    <lineage>
        <taxon>Viruses</taxon>
        <taxon>Duplodnaviria</taxon>
        <taxon>Heunggongvirae</taxon>
        <taxon>Uroviricota</taxon>
        <taxon>Caudoviricetes</taxon>
    </lineage>
</organism>
<sequence>MANVNDMTVFQAGTILQSLVKQATGQAVIAASTPGEFVSVAQTALKTGYDPILNAMSQMWGRTIFSIRPYSRKFSGLEMSMERWGNAVRKLSIADKPIEDDARFVWPAGYDSTKAPNAIGDGQSVDMYALNKPDILQVNFYGQSVYENSYTIFKDSLDVAFTSPEEFMRFNSLVTGNRTDKLEQYRENIARGILANYIGSLLAEKQTTRVVHLLTEYNDQTGLTLTAQSIYQPDNFTSFMQWVYARIANISRMMTERSEMYQTVINEKHVMRHTPANKQKVYLYSKAMDQFDAMVKANSFHDNYLKYTDYEGVNFWQSIETPDSISVTPVYTSTTGLATTGEKVEQAGIFGVIFDEEALGYAQVNNWAAVTPFNAKAGYWNTYDHVNFRAIMDMSEKGVLLLLD</sequence>
<evidence type="ECO:0000313" key="1">
    <source>
        <dbReference type="EMBL" id="DAD92798.1"/>
    </source>
</evidence>
<accession>A0A8S5NDM9</accession>
<name>A0A8S5NDM9_9CAUD</name>
<proteinExistence type="predicted"/>
<dbReference type="Pfam" id="PF25622">
    <property type="entry name" value="Phi29_MCP"/>
    <property type="match status" value="1"/>
</dbReference>
<reference evidence="1" key="1">
    <citation type="journal article" date="2021" name="Proc. Natl. Acad. Sci. U.S.A.">
        <title>A Catalog of Tens of Thousands of Viruses from Human Metagenomes Reveals Hidden Associations with Chronic Diseases.</title>
        <authorList>
            <person name="Tisza M.J."/>
            <person name="Buck C.B."/>
        </authorList>
    </citation>
    <scope>NUCLEOTIDE SEQUENCE</scope>
    <source>
        <strain evidence="1">CtFkM10</strain>
    </source>
</reference>
<dbReference type="EMBL" id="BK015145">
    <property type="protein sequence ID" value="DAD92798.1"/>
    <property type="molecule type" value="Genomic_DNA"/>
</dbReference>